<comment type="caution">
    <text evidence="2">The sequence shown here is derived from an EMBL/GenBank/DDBJ whole genome shotgun (WGS) entry which is preliminary data.</text>
</comment>
<keyword evidence="2" id="KW-0687">Ribonucleoprotein</keyword>
<sequence length="388" mass="44800">MASASQSLRLLCRSCRSQRPAQKLGPKVFVAWKSVSGGAIKEVRVQQTEKATVFDKKFQKYEEMEEKAGSQTPEQLMLSIAQELQEAHPELEGFDLKQEAAQELRSNPQWSDSLLRAKSQLHGELGPLARVPRVQKDSFWMDGEGDTDLLAEETPEDDEWHEDDITSMAHAKLEEHREHREYARIAIWEMPLLSKFAKPFEPPAKDEPLRFRYTSYMGEMHPAEKKVVVEFCPKDLDLTEVQRLKLKKLAGARYNPETDIVRMSCEMFEHQAQNKRYLGDLVDKLIVEAKDPKDTMEDIPLDTRHHEFKQKPKFPKEWRMTKARRKEIQEYRKQAYLLDEAKKAEGALLNGVEVLQKALAAPKPGTKEEIAELLTVPRKAARQRPLRS</sequence>
<dbReference type="GO" id="GO:0032543">
    <property type="term" value="P:mitochondrial translation"/>
    <property type="evidence" value="ECO:0007669"/>
    <property type="project" value="InterPro"/>
</dbReference>
<reference evidence="2" key="1">
    <citation type="submission" date="2022-07" db="EMBL/GenBank/DDBJ databases">
        <title>Fungi with potential for degradation of polypropylene.</title>
        <authorList>
            <person name="Gostincar C."/>
        </authorList>
    </citation>
    <scope>NUCLEOTIDE SEQUENCE</scope>
    <source>
        <strain evidence="2">EXF-13308</strain>
    </source>
</reference>
<accession>A0AA38S4Z8</accession>
<dbReference type="EMBL" id="JANBVO010000002">
    <property type="protein sequence ID" value="KAJ9156360.1"/>
    <property type="molecule type" value="Genomic_DNA"/>
</dbReference>
<feature type="domain" description="Small ribosomal subunit protein mS35 mitochondrial conserved" evidence="1">
    <location>
        <begin position="199"/>
        <end position="318"/>
    </location>
</feature>
<keyword evidence="3" id="KW-1185">Reference proteome</keyword>
<evidence type="ECO:0000313" key="3">
    <source>
        <dbReference type="Proteomes" id="UP001174694"/>
    </source>
</evidence>
<organism evidence="2 3">
    <name type="scientific">Pleurostoma richardsiae</name>
    <dbReference type="NCBI Taxonomy" id="41990"/>
    <lineage>
        <taxon>Eukaryota</taxon>
        <taxon>Fungi</taxon>
        <taxon>Dikarya</taxon>
        <taxon>Ascomycota</taxon>
        <taxon>Pezizomycotina</taxon>
        <taxon>Sordariomycetes</taxon>
        <taxon>Sordariomycetidae</taxon>
        <taxon>Calosphaeriales</taxon>
        <taxon>Pleurostomataceae</taxon>
        <taxon>Pleurostoma</taxon>
    </lineage>
</organism>
<dbReference type="PANTHER" id="PTHR13490:SF0">
    <property type="entry name" value="SMALL RIBOSOMAL SUBUNIT PROTEIN MS35"/>
    <property type="match status" value="1"/>
</dbReference>
<keyword evidence="2" id="KW-0689">Ribosomal protein</keyword>
<dbReference type="InterPro" id="IPR019349">
    <property type="entry name" value="Ribosomal_mS35_mit"/>
</dbReference>
<dbReference type="PANTHER" id="PTHR13490">
    <property type="entry name" value="MITOCHONDRIAL 28S RIBOSOMAL PROTEIN S28"/>
    <property type="match status" value="1"/>
</dbReference>
<gene>
    <name evidence="2" type="ORF">NKR23_g1083</name>
</gene>
<dbReference type="Pfam" id="PF10213">
    <property type="entry name" value="MRP-S28"/>
    <property type="match status" value="1"/>
</dbReference>
<name>A0AA38S4Z8_9PEZI</name>
<dbReference type="AlphaFoldDB" id="A0AA38S4Z8"/>
<dbReference type="InterPro" id="IPR039848">
    <property type="entry name" value="Ribosomal_mS35_mt"/>
</dbReference>
<protein>
    <submittedName>
        <fullName evidence="2">37S ribosomal protein Rsm24</fullName>
    </submittedName>
</protein>
<dbReference type="GO" id="GO:0005763">
    <property type="term" value="C:mitochondrial small ribosomal subunit"/>
    <property type="evidence" value="ECO:0007669"/>
    <property type="project" value="TreeGrafter"/>
</dbReference>
<dbReference type="Proteomes" id="UP001174694">
    <property type="component" value="Unassembled WGS sequence"/>
</dbReference>
<evidence type="ECO:0000259" key="1">
    <source>
        <dbReference type="Pfam" id="PF10213"/>
    </source>
</evidence>
<dbReference type="GO" id="GO:0003735">
    <property type="term" value="F:structural constituent of ribosome"/>
    <property type="evidence" value="ECO:0007669"/>
    <property type="project" value="InterPro"/>
</dbReference>
<proteinExistence type="predicted"/>
<evidence type="ECO:0000313" key="2">
    <source>
        <dbReference type="EMBL" id="KAJ9156360.1"/>
    </source>
</evidence>